<evidence type="ECO:0000256" key="1">
    <source>
        <dbReference type="ARBA" id="ARBA00004429"/>
    </source>
</evidence>
<dbReference type="EMBL" id="APND01000003">
    <property type="protein sequence ID" value="MES1929737.1"/>
    <property type="molecule type" value="Genomic_DNA"/>
</dbReference>
<keyword evidence="5 8" id="KW-0812">Transmembrane</keyword>
<dbReference type="NCBIfam" id="TIGR00155">
    <property type="entry name" value="pqiA_fam"/>
    <property type="match status" value="1"/>
</dbReference>
<evidence type="ECO:0000256" key="5">
    <source>
        <dbReference type="ARBA" id="ARBA00022692"/>
    </source>
</evidence>
<dbReference type="PANTHER" id="PTHR30462:SF3">
    <property type="entry name" value="INTERMEMBRANE TRANSPORT PROTEIN PQIA"/>
    <property type="match status" value="1"/>
</dbReference>
<feature type="transmembrane region" description="Helical" evidence="8">
    <location>
        <begin position="178"/>
        <end position="200"/>
    </location>
</feature>
<evidence type="ECO:0000313" key="9">
    <source>
        <dbReference type="EMBL" id="MES1929737.1"/>
    </source>
</evidence>
<dbReference type="RefSeq" id="WP_353111253.1">
    <property type="nucleotide sequence ID" value="NZ_APND01000003.1"/>
</dbReference>
<name>A0ABV2B1G0_9GAMM</name>
<organism evidence="9 10">
    <name type="scientific">Salinisphaera dokdonensis CL-ES53</name>
    <dbReference type="NCBI Taxonomy" id="1304272"/>
    <lineage>
        <taxon>Bacteria</taxon>
        <taxon>Pseudomonadati</taxon>
        <taxon>Pseudomonadota</taxon>
        <taxon>Gammaproteobacteria</taxon>
        <taxon>Salinisphaerales</taxon>
        <taxon>Salinisphaeraceae</taxon>
        <taxon>Salinisphaera</taxon>
    </lineage>
</organism>
<comment type="caution">
    <text evidence="9">The sequence shown here is derived from an EMBL/GenBank/DDBJ whole genome shotgun (WGS) entry which is preliminary data.</text>
</comment>
<evidence type="ECO:0000256" key="7">
    <source>
        <dbReference type="ARBA" id="ARBA00023136"/>
    </source>
</evidence>
<feature type="transmembrane region" description="Helical" evidence="8">
    <location>
        <begin position="54"/>
        <end position="75"/>
    </location>
</feature>
<dbReference type="Pfam" id="PF04403">
    <property type="entry name" value="PqiA"/>
    <property type="match status" value="2"/>
</dbReference>
<feature type="transmembrane region" description="Helical" evidence="8">
    <location>
        <begin position="389"/>
        <end position="406"/>
    </location>
</feature>
<feature type="transmembrane region" description="Helical" evidence="8">
    <location>
        <begin position="101"/>
        <end position="125"/>
    </location>
</feature>
<keyword evidence="7 8" id="KW-0472">Membrane</keyword>
<sequence length="421" mass="46016">MNAQPFATTDRIALCRECDWVMRMPPRAEGEAAHCPRCHHHVAGAAQRDMQRPLAWSLAALIMLALVFAFDFLSFSTQGIGHTMSFVDAAGALAGYDYPSLAALLMFTTVGLPGLYLLTLAYLCAIARKGPGNPFAIHLARRLRPLEPWMMSDVFIVGVLVSLIKIVTLADIRIGPSFIAFCIYAALLLRTLTLVDWISLWDRLAPLPARASTTIETGRTGASQQLVICRGCETPFHVSRRHDCPRCGRRHPHYGFDRIQLTWALLATATILYIPANIYPIMSTTSLGSTDPQTIIGGVLHLVHTGSWPIALVIFVASVVVPISKIVALGWLCLAASYGWHDDSPTQMRLYRLTEKVGRWSMIDVFVVAVLAALVRAGSLMAIEPGPAALSFAAVVVMTMVAALTFDTRRLWGDTFNADSA</sequence>
<dbReference type="Proteomes" id="UP001460888">
    <property type="component" value="Unassembled WGS sequence"/>
</dbReference>
<comment type="subcellular location">
    <subcellularLocation>
        <location evidence="1">Cell inner membrane</location>
        <topology evidence="1">Multi-pass membrane protein</topology>
    </subcellularLocation>
</comment>
<proteinExistence type="inferred from homology"/>
<evidence type="ECO:0000313" key="10">
    <source>
        <dbReference type="Proteomes" id="UP001460888"/>
    </source>
</evidence>
<feature type="transmembrane region" description="Helical" evidence="8">
    <location>
        <begin position="361"/>
        <end position="383"/>
    </location>
</feature>
<keyword evidence="4" id="KW-0997">Cell inner membrane</keyword>
<feature type="transmembrane region" description="Helical" evidence="8">
    <location>
        <begin position="259"/>
        <end position="282"/>
    </location>
</feature>
<dbReference type="InterPro" id="IPR007498">
    <property type="entry name" value="PqiA-like"/>
</dbReference>
<evidence type="ECO:0000256" key="8">
    <source>
        <dbReference type="SAM" id="Phobius"/>
    </source>
</evidence>
<dbReference type="InterPro" id="IPR051800">
    <property type="entry name" value="PqiA-PqiB_transport"/>
</dbReference>
<evidence type="ECO:0000256" key="2">
    <source>
        <dbReference type="ARBA" id="ARBA00007555"/>
    </source>
</evidence>
<evidence type="ECO:0000256" key="3">
    <source>
        <dbReference type="ARBA" id="ARBA00022475"/>
    </source>
</evidence>
<keyword evidence="10" id="KW-1185">Reference proteome</keyword>
<accession>A0ABV2B1G0</accession>
<dbReference type="PANTHER" id="PTHR30462">
    <property type="entry name" value="INTERMEMBRANE TRANSPORT PROTEIN PQIB-RELATED"/>
    <property type="match status" value="1"/>
</dbReference>
<dbReference type="InterPro" id="IPR005219">
    <property type="entry name" value="PqiA-like_proteobact"/>
</dbReference>
<protein>
    <submittedName>
        <fullName evidence="9">PqiA family integral membrane protein</fullName>
    </submittedName>
</protein>
<evidence type="ECO:0000256" key="6">
    <source>
        <dbReference type="ARBA" id="ARBA00022989"/>
    </source>
</evidence>
<feature type="transmembrane region" description="Helical" evidence="8">
    <location>
        <begin position="310"/>
        <end position="340"/>
    </location>
</feature>
<keyword evidence="3" id="KW-1003">Cell membrane</keyword>
<evidence type="ECO:0000256" key="4">
    <source>
        <dbReference type="ARBA" id="ARBA00022519"/>
    </source>
</evidence>
<reference evidence="9 10" key="1">
    <citation type="submission" date="2013-03" db="EMBL/GenBank/DDBJ databases">
        <title>Salinisphaera dokdonensis CL-ES53 Genome Sequencing.</title>
        <authorList>
            <person name="Li C."/>
            <person name="Lai Q."/>
            <person name="Shao Z."/>
        </authorList>
    </citation>
    <scope>NUCLEOTIDE SEQUENCE [LARGE SCALE GENOMIC DNA]</scope>
    <source>
        <strain evidence="9 10">CL-ES53</strain>
    </source>
</reference>
<feature type="transmembrane region" description="Helical" evidence="8">
    <location>
        <begin position="146"/>
        <end position="166"/>
    </location>
</feature>
<gene>
    <name evidence="9" type="ORF">SADO_10784</name>
</gene>
<keyword evidence="6 8" id="KW-1133">Transmembrane helix</keyword>
<comment type="similarity">
    <text evidence="2">Belongs to the PqiA family.</text>
</comment>